<proteinExistence type="predicted"/>
<dbReference type="RefSeq" id="WP_036652719.1">
    <property type="nucleotide sequence ID" value="NZ_JQCR01000002.1"/>
</dbReference>
<name>A0A098MD24_9BACL</name>
<feature type="transmembrane region" description="Helical" evidence="1">
    <location>
        <begin position="7"/>
        <end position="24"/>
    </location>
</feature>
<organism evidence="2 3">
    <name type="scientific">Paenibacillus wynnii</name>
    <dbReference type="NCBI Taxonomy" id="268407"/>
    <lineage>
        <taxon>Bacteria</taxon>
        <taxon>Bacillati</taxon>
        <taxon>Bacillota</taxon>
        <taxon>Bacilli</taxon>
        <taxon>Bacillales</taxon>
        <taxon>Paenibacillaceae</taxon>
        <taxon>Paenibacillus</taxon>
    </lineage>
</organism>
<keyword evidence="1" id="KW-1133">Transmembrane helix</keyword>
<evidence type="ECO:0000313" key="2">
    <source>
        <dbReference type="EMBL" id="KGE20464.1"/>
    </source>
</evidence>
<dbReference type="Proteomes" id="UP000029734">
    <property type="component" value="Unassembled WGS sequence"/>
</dbReference>
<protein>
    <submittedName>
        <fullName evidence="2">Uncharacterized protein</fullName>
    </submittedName>
</protein>
<evidence type="ECO:0000256" key="1">
    <source>
        <dbReference type="SAM" id="Phobius"/>
    </source>
</evidence>
<sequence>MVIRLRNVTLILGILMALISLMLFGANFAFFIILTYSILISVGYRFIKTNVDIIPLLTITISFLLYNIIYIILKKADVIDLYSVDWRLEVQLMLPSLLGFLIKGFVRQYQKNY</sequence>
<dbReference type="STRING" id="268407.PWYN_14785"/>
<dbReference type="EMBL" id="JQCR01000002">
    <property type="protein sequence ID" value="KGE20464.1"/>
    <property type="molecule type" value="Genomic_DNA"/>
</dbReference>
<reference evidence="2 3" key="2">
    <citation type="submission" date="2014-10" db="EMBL/GenBank/DDBJ databases">
        <title>Comparative genomics of the Paenibacillus odorifer group.</title>
        <authorList>
            <person name="Tsai Y.-C."/>
            <person name="Martin N."/>
            <person name="Korlach J."/>
            <person name="Wiedmann M."/>
        </authorList>
    </citation>
    <scope>NUCLEOTIDE SEQUENCE [LARGE SCALE GENOMIC DNA]</scope>
    <source>
        <strain evidence="2 3">DSM 18334</strain>
    </source>
</reference>
<evidence type="ECO:0000313" key="3">
    <source>
        <dbReference type="Proteomes" id="UP000029734"/>
    </source>
</evidence>
<accession>A0A098MD24</accession>
<feature type="transmembrane region" description="Helical" evidence="1">
    <location>
        <begin position="88"/>
        <end position="106"/>
    </location>
</feature>
<comment type="caution">
    <text evidence="2">The sequence shown here is derived from an EMBL/GenBank/DDBJ whole genome shotgun (WGS) entry which is preliminary data.</text>
</comment>
<dbReference type="OrthoDB" id="2653180at2"/>
<feature type="transmembrane region" description="Helical" evidence="1">
    <location>
        <begin position="30"/>
        <end position="47"/>
    </location>
</feature>
<dbReference type="eggNOG" id="ENOG5032CMI">
    <property type="taxonomic scope" value="Bacteria"/>
</dbReference>
<reference evidence="2 3" key="1">
    <citation type="submission" date="2014-08" db="EMBL/GenBank/DDBJ databases">
        <authorList>
            <person name="den Bakker H.C."/>
        </authorList>
    </citation>
    <scope>NUCLEOTIDE SEQUENCE [LARGE SCALE GENOMIC DNA]</scope>
    <source>
        <strain evidence="2 3">DSM 18334</strain>
    </source>
</reference>
<keyword evidence="3" id="KW-1185">Reference proteome</keyword>
<keyword evidence="1" id="KW-0812">Transmembrane</keyword>
<dbReference type="AlphaFoldDB" id="A0A098MD24"/>
<feature type="transmembrane region" description="Helical" evidence="1">
    <location>
        <begin position="54"/>
        <end position="73"/>
    </location>
</feature>
<gene>
    <name evidence="2" type="ORF">PWYN_14785</name>
</gene>
<keyword evidence="1" id="KW-0472">Membrane</keyword>